<keyword evidence="2" id="KW-0812">Transmembrane</keyword>
<organism evidence="3 4">
    <name type="scientific">Sulfitobacter mediterraneus</name>
    <dbReference type="NCBI Taxonomy" id="83219"/>
    <lineage>
        <taxon>Bacteria</taxon>
        <taxon>Pseudomonadati</taxon>
        <taxon>Pseudomonadota</taxon>
        <taxon>Alphaproteobacteria</taxon>
        <taxon>Rhodobacterales</taxon>
        <taxon>Roseobacteraceae</taxon>
        <taxon>Sulfitobacter</taxon>
    </lineage>
</organism>
<protein>
    <submittedName>
        <fullName evidence="3">Uncharacterized protein</fullName>
    </submittedName>
</protein>
<feature type="transmembrane region" description="Helical" evidence="2">
    <location>
        <begin position="54"/>
        <end position="71"/>
    </location>
</feature>
<dbReference type="EMBL" id="JEMU01000008">
    <property type="protein sequence ID" value="KAJ03085.1"/>
    <property type="molecule type" value="Genomic_DNA"/>
</dbReference>
<comment type="caution">
    <text evidence="3">The sequence shown here is derived from an EMBL/GenBank/DDBJ whole genome shotgun (WGS) entry which is preliminary data.</text>
</comment>
<feature type="region of interest" description="Disordered" evidence="1">
    <location>
        <begin position="100"/>
        <end position="130"/>
    </location>
</feature>
<reference evidence="3 4" key="1">
    <citation type="journal article" date="2014" name="Genome Announc.">
        <title>Draft Genome Sequences of Two Isolates of the Roseobacter Group, Sulfitobacter sp. Strains 3SOLIMAR09 and 1FIGIMAR09, from Harbors of Mallorca Island (Mediterranean Sea).</title>
        <authorList>
            <person name="Mas-Llado M."/>
            <person name="Pina-Villalonga J.M."/>
            <person name="Brunet-Galmes I."/>
            <person name="Nogales B."/>
            <person name="Bosch R."/>
        </authorList>
    </citation>
    <scope>NUCLEOTIDE SEQUENCE [LARGE SCALE GENOMIC DNA]</scope>
    <source>
        <strain evidence="3 4">1FIGIMAR09</strain>
    </source>
</reference>
<keyword evidence="2" id="KW-0472">Membrane</keyword>
<dbReference type="Proteomes" id="UP000027337">
    <property type="component" value="Unassembled WGS sequence"/>
</dbReference>
<sequence length="145" mass="15803">MAGGGEGQLQILIFWPACPFSADLLVYPSGMSFGETYKHETLQSRRDRSRRSMFWARILGILLMLTIGAILRSEPQLRQDLMNAGINGILKLTKRDQPQFANAPLPTNTKGNGGIKINRPVTEAPNGSALAAQAARRVAARKVGD</sequence>
<evidence type="ECO:0000313" key="4">
    <source>
        <dbReference type="Proteomes" id="UP000027337"/>
    </source>
</evidence>
<feature type="transmembrane region" description="Helical" evidence="2">
    <location>
        <begin position="12"/>
        <end position="33"/>
    </location>
</feature>
<keyword evidence="2" id="KW-1133">Transmembrane helix</keyword>
<name>A0A061SUR4_9RHOB</name>
<proteinExistence type="predicted"/>
<accession>A0A061SUR4</accession>
<evidence type="ECO:0000313" key="3">
    <source>
        <dbReference type="EMBL" id="KAJ03085.1"/>
    </source>
</evidence>
<keyword evidence="4" id="KW-1185">Reference proteome</keyword>
<gene>
    <name evidence="3" type="ORF">PM02_10855</name>
</gene>
<dbReference type="eggNOG" id="ENOG50300WS">
    <property type="taxonomic scope" value="Bacteria"/>
</dbReference>
<evidence type="ECO:0000256" key="1">
    <source>
        <dbReference type="SAM" id="MobiDB-lite"/>
    </source>
</evidence>
<evidence type="ECO:0000256" key="2">
    <source>
        <dbReference type="SAM" id="Phobius"/>
    </source>
</evidence>
<dbReference type="AlphaFoldDB" id="A0A061SUR4"/>